<gene>
    <name evidence="1" type="ORF">T4D_7896</name>
</gene>
<reference evidence="1 2" key="1">
    <citation type="submission" date="2015-01" db="EMBL/GenBank/DDBJ databases">
        <title>Evolution of Trichinella species and genotypes.</title>
        <authorList>
            <person name="Korhonen P.K."/>
            <person name="Edoardo P."/>
            <person name="Giuseppe L.R."/>
            <person name="Gasser R.B."/>
        </authorList>
    </citation>
    <scope>NUCLEOTIDE SEQUENCE [LARGE SCALE GENOMIC DNA]</scope>
    <source>
        <strain evidence="1">ISS470</strain>
    </source>
</reference>
<organism evidence="1 2">
    <name type="scientific">Trichinella pseudospiralis</name>
    <name type="common">Parasitic roundworm</name>
    <dbReference type="NCBI Taxonomy" id="6337"/>
    <lineage>
        <taxon>Eukaryota</taxon>
        <taxon>Metazoa</taxon>
        <taxon>Ecdysozoa</taxon>
        <taxon>Nematoda</taxon>
        <taxon>Enoplea</taxon>
        <taxon>Dorylaimia</taxon>
        <taxon>Trichinellida</taxon>
        <taxon>Trichinellidae</taxon>
        <taxon>Trichinella</taxon>
    </lineage>
</organism>
<sequence>MYRVKINFTLISAFMISCASIFSNNHGCWLLTSRPSVFGFSFHKSLFMLHETHHATTIRLDLLYTEFYYDYYYLITDCRP</sequence>
<evidence type="ECO:0000313" key="2">
    <source>
        <dbReference type="Proteomes" id="UP000054995"/>
    </source>
</evidence>
<proteinExistence type="predicted"/>
<accession>A0A0V1FR48</accession>
<evidence type="ECO:0000313" key="1">
    <source>
        <dbReference type="EMBL" id="KRY88273.1"/>
    </source>
</evidence>
<dbReference type="Proteomes" id="UP000054995">
    <property type="component" value="Unassembled WGS sequence"/>
</dbReference>
<comment type="caution">
    <text evidence="1">The sequence shown here is derived from an EMBL/GenBank/DDBJ whole genome shotgun (WGS) entry which is preliminary data.</text>
</comment>
<dbReference type="EMBL" id="JYDT01000044">
    <property type="protein sequence ID" value="KRY88273.1"/>
    <property type="molecule type" value="Genomic_DNA"/>
</dbReference>
<keyword evidence="2" id="KW-1185">Reference proteome</keyword>
<name>A0A0V1FR48_TRIPS</name>
<dbReference type="AlphaFoldDB" id="A0A0V1FR48"/>
<protein>
    <submittedName>
        <fullName evidence="1">Uncharacterized protein</fullName>
    </submittedName>
</protein>
<dbReference type="PROSITE" id="PS51257">
    <property type="entry name" value="PROKAR_LIPOPROTEIN"/>
    <property type="match status" value="1"/>
</dbReference>